<name>A0AAD4KKU4_9EURO</name>
<dbReference type="AlphaFoldDB" id="A0AAD4KKU4"/>
<dbReference type="InterPro" id="IPR036291">
    <property type="entry name" value="NAD(P)-bd_dom_sf"/>
</dbReference>
<dbReference type="PANTHER" id="PTHR24320:SF283">
    <property type="entry name" value="RETINOL DEHYDROGENASE 11"/>
    <property type="match status" value="1"/>
</dbReference>
<reference evidence="4" key="1">
    <citation type="submission" date="2021-12" db="EMBL/GenBank/DDBJ databases">
        <title>Convergent genome expansion in fungi linked to evolution of root-endophyte symbiosis.</title>
        <authorList>
            <consortium name="DOE Joint Genome Institute"/>
            <person name="Ke Y.-H."/>
            <person name="Bonito G."/>
            <person name="Liao H.-L."/>
            <person name="Looney B."/>
            <person name="Rojas-Flechas A."/>
            <person name="Nash J."/>
            <person name="Hameed K."/>
            <person name="Schadt C."/>
            <person name="Martin F."/>
            <person name="Crous P.W."/>
            <person name="Miettinen O."/>
            <person name="Magnuson J.K."/>
            <person name="Labbe J."/>
            <person name="Jacobson D."/>
            <person name="Doktycz M.J."/>
            <person name="Veneault-Fourrey C."/>
            <person name="Kuo A."/>
            <person name="Mondo S."/>
            <person name="Calhoun S."/>
            <person name="Riley R."/>
            <person name="Ohm R."/>
            <person name="LaButti K."/>
            <person name="Andreopoulos B."/>
            <person name="Pangilinan J."/>
            <person name="Nolan M."/>
            <person name="Tritt A."/>
            <person name="Clum A."/>
            <person name="Lipzen A."/>
            <person name="Daum C."/>
            <person name="Barry K."/>
            <person name="Grigoriev I.V."/>
            <person name="Vilgalys R."/>
        </authorList>
    </citation>
    <scope>NUCLEOTIDE SEQUENCE</scope>
    <source>
        <strain evidence="4">PMI_201</strain>
    </source>
</reference>
<dbReference type="InterPro" id="IPR002347">
    <property type="entry name" value="SDR_fam"/>
</dbReference>
<dbReference type="RefSeq" id="XP_046067608.1">
    <property type="nucleotide sequence ID" value="XM_046217228.1"/>
</dbReference>
<evidence type="ECO:0000313" key="5">
    <source>
        <dbReference type="Proteomes" id="UP001201262"/>
    </source>
</evidence>
<evidence type="ECO:0000313" key="4">
    <source>
        <dbReference type="EMBL" id="KAH8691516.1"/>
    </source>
</evidence>
<dbReference type="GeneID" id="70247515"/>
<dbReference type="PANTHER" id="PTHR24320">
    <property type="entry name" value="RETINOL DEHYDROGENASE"/>
    <property type="match status" value="1"/>
</dbReference>
<proteinExistence type="inferred from homology"/>
<keyword evidence="5" id="KW-1185">Reference proteome</keyword>
<evidence type="ECO:0000256" key="1">
    <source>
        <dbReference type="ARBA" id="ARBA00006484"/>
    </source>
</evidence>
<keyword evidence="3" id="KW-0560">Oxidoreductase</keyword>
<gene>
    <name evidence="4" type="ORF">BGW36DRAFT_388462</name>
</gene>
<dbReference type="Proteomes" id="UP001201262">
    <property type="component" value="Unassembled WGS sequence"/>
</dbReference>
<protein>
    <recommendedName>
        <fullName evidence="6">NAD(P)-binding protein</fullName>
    </recommendedName>
</protein>
<dbReference type="SUPFAM" id="SSF51735">
    <property type="entry name" value="NAD(P)-binding Rossmann-fold domains"/>
    <property type="match status" value="1"/>
</dbReference>
<dbReference type="Gene3D" id="3.40.50.720">
    <property type="entry name" value="NAD(P)-binding Rossmann-like Domain"/>
    <property type="match status" value="1"/>
</dbReference>
<evidence type="ECO:0008006" key="6">
    <source>
        <dbReference type="Google" id="ProtNLM"/>
    </source>
</evidence>
<comment type="caution">
    <text evidence="4">The sequence shown here is derived from an EMBL/GenBank/DDBJ whole genome shotgun (WGS) entry which is preliminary data.</text>
</comment>
<dbReference type="GO" id="GO:0016491">
    <property type="term" value="F:oxidoreductase activity"/>
    <property type="evidence" value="ECO:0007669"/>
    <property type="project" value="UniProtKB-KW"/>
</dbReference>
<dbReference type="EMBL" id="JAJTJA010000012">
    <property type="protein sequence ID" value="KAH8691516.1"/>
    <property type="molecule type" value="Genomic_DNA"/>
</dbReference>
<comment type="similarity">
    <text evidence="1">Belongs to the short-chain dehydrogenases/reductases (SDR) family.</text>
</comment>
<accession>A0AAD4KKU4</accession>
<dbReference type="Pfam" id="PF00106">
    <property type="entry name" value="adh_short"/>
    <property type="match status" value="1"/>
</dbReference>
<evidence type="ECO:0000256" key="3">
    <source>
        <dbReference type="ARBA" id="ARBA00023002"/>
    </source>
</evidence>
<evidence type="ECO:0000256" key="2">
    <source>
        <dbReference type="ARBA" id="ARBA00022857"/>
    </source>
</evidence>
<keyword evidence="2" id="KW-0521">NADP</keyword>
<organism evidence="4 5">
    <name type="scientific">Talaromyces proteolyticus</name>
    <dbReference type="NCBI Taxonomy" id="1131652"/>
    <lineage>
        <taxon>Eukaryota</taxon>
        <taxon>Fungi</taxon>
        <taxon>Dikarya</taxon>
        <taxon>Ascomycota</taxon>
        <taxon>Pezizomycotina</taxon>
        <taxon>Eurotiomycetes</taxon>
        <taxon>Eurotiomycetidae</taxon>
        <taxon>Eurotiales</taxon>
        <taxon>Trichocomaceae</taxon>
        <taxon>Talaromyces</taxon>
        <taxon>Talaromyces sect. Bacilispori</taxon>
    </lineage>
</organism>
<sequence>MTSNATFGSTTTASTVAKALSQYIKGKTVLITGVSPTSIGADTAYAIASGHPTKLILASRTKENIDAVAREIRKRNLSVVVQPLILDLSSQRSVRDAAAEVNRSITQLDLLIANAGVMAIPKRTLSEDNIELQFATNHIGHFLFTNLILEKMRVAAKASTVQGAVRLVVLSSNGHRFSPVRFNDYNFEGKPIPEEEEPCIEAMTNRGLDAPVFDSDHYQKFVAYGQSKTANILFALYVRSRLLKEGIQAVSVHPGCMFLSVLFILQHNMDSFPILILGFVK</sequence>